<dbReference type="Pfam" id="PF24481">
    <property type="entry name" value="CT398_CC"/>
    <property type="match status" value="1"/>
</dbReference>
<organism evidence="4">
    <name type="scientific">freshwater metagenome</name>
    <dbReference type="NCBI Taxonomy" id="449393"/>
    <lineage>
        <taxon>unclassified sequences</taxon>
        <taxon>metagenomes</taxon>
        <taxon>ecological metagenomes</taxon>
    </lineage>
</organism>
<dbReference type="InterPro" id="IPR003743">
    <property type="entry name" value="Zf-RING_7"/>
</dbReference>
<keyword evidence="1" id="KW-0175">Coiled coil</keyword>
<dbReference type="InterPro" id="IPR056003">
    <property type="entry name" value="CT398_CC_hairpin"/>
</dbReference>
<dbReference type="Gene3D" id="1.10.287.1490">
    <property type="match status" value="1"/>
</dbReference>
<feature type="coiled-coil region" evidence="1">
    <location>
        <begin position="58"/>
        <end position="125"/>
    </location>
</feature>
<name>A0A6J6IL53_9ZZZZ</name>
<evidence type="ECO:0000313" key="4">
    <source>
        <dbReference type="EMBL" id="CAB4625282.1"/>
    </source>
</evidence>
<evidence type="ECO:0000259" key="2">
    <source>
        <dbReference type="Pfam" id="PF02591"/>
    </source>
</evidence>
<dbReference type="EMBL" id="CAEZVD010000099">
    <property type="protein sequence ID" value="CAB4625282.1"/>
    <property type="molecule type" value="Genomic_DNA"/>
</dbReference>
<sequence>MKASENQQAELLSLANLDLEISRTKAGLSVLVAGEALAPLRANQRDAALALIQSRNALDSVELDLTRAESDLELVEQRISKDKTRLNQTSSPKDAQAIQSELETLAKRKSELEDLELNVLEQKEVIEATYKTVLADKQIIDEELVVAERASESEILKLRSGLDLLTQQRLQQVSRLEHDLVELYEKKASRGVAVGRLLGRECGACRMSIGATALAEISALSRDEIATCPDCQAVLIR</sequence>
<dbReference type="Pfam" id="PF02591">
    <property type="entry name" value="Zn_ribbon_9"/>
    <property type="match status" value="1"/>
</dbReference>
<evidence type="ECO:0000256" key="1">
    <source>
        <dbReference type="SAM" id="Coils"/>
    </source>
</evidence>
<dbReference type="AlphaFoldDB" id="A0A6J6IL53"/>
<feature type="domain" description="C4-type zinc ribbon" evidence="2">
    <location>
        <begin position="202"/>
        <end position="235"/>
    </location>
</feature>
<proteinExistence type="predicted"/>
<protein>
    <submittedName>
        <fullName evidence="4">Unannotated protein</fullName>
    </submittedName>
</protein>
<accession>A0A6J6IL53</accession>
<reference evidence="4" key="1">
    <citation type="submission" date="2020-05" db="EMBL/GenBank/DDBJ databases">
        <authorList>
            <person name="Chiriac C."/>
            <person name="Salcher M."/>
            <person name="Ghai R."/>
            <person name="Kavagutti S V."/>
        </authorList>
    </citation>
    <scope>NUCLEOTIDE SEQUENCE</scope>
</reference>
<gene>
    <name evidence="4" type="ORF">UFOPK1909_00841</name>
</gene>
<feature type="domain" description="CT398-like coiled coil hairpin" evidence="3">
    <location>
        <begin position="14"/>
        <end position="189"/>
    </location>
</feature>
<evidence type="ECO:0000259" key="3">
    <source>
        <dbReference type="Pfam" id="PF24481"/>
    </source>
</evidence>